<evidence type="ECO:0000313" key="1">
    <source>
        <dbReference type="EMBL" id="JAH20927.1"/>
    </source>
</evidence>
<dbReference type="EMBL" id="GBXM01087650">
    <property type="protein sequence ID" value="JAH20927.1"/>
    <property type="molecule type" value="Transcribed_RNA"/>
</dbReference>
<protein>
    <submittedName>
        <fullName evidence="1">Uncharacterized protein</fullName>
    </submittedName>
</protein>
<name>A0A0E9QWU1_ANGAN</name>
<accession>A0A0E9QWU1</accession>
<sequence>MGIDNLHKEMAEMSNDHLKSIVEGCDQKISVYRLELEQGR</sequence>
<dbReference type="AlphaFoldDB" id="A0A0E9QWU1"/>
<organism evidence="1">
    <name type="scientific">Anguilla anguilla</name>
    <name type="common">European freshwater eel</name>
    <name type="synonym">Muraena anguilla</name>
    <dbReference type="NCBI Taxonomy" id="7936"/>
    <lineage>
        <taxon>Eukaryota</taxon>
        <taxon>Metazoa</taxon>
        <taxon>Chordata</taxon>
        <taxon>Craniata</taxon>
        <taxon>Vertebrata</taxon>
        <taxon>Euteleostomi</taxon>
        <taxon>Actinopterygii</taxon>
        <taxon>Neopterygii</taxon>
        <taxon>Teleostei</taxon>
        <taxon>Anguilliformes</taxon>
        <taxon>Anguillidae</taxon>
        <taxon>Anguilla</taxon>
    </lineage>
</organism>
<reference evidence="1" key="1">
    <citation type="submission" date="2014-11" db="EMBL/GenBank/DDBJ databases">
        <authorList>
            <person name="Amaro Gonzalez C."/>
        </authorList>
    </citation>
    <scope>NUCLEOTIDE SEQUENCE</scope>
</reference>
<proteinExistence type="predicted"/>
<reference evidence="1" key="2">
    <citation type="journal article" date="2015" name="Fish Shellfish Immunol.">
        <title>Early steps in the European eel (Anguilla anguilla)-Vibrio vulnificus interaction in the gills: Role of the RtxA13 toxin.</title>
        <authorList>
            <person name="Callol A."/>
            <person name="Pajuelo D."/>
            <person name="Ebbesson L."/>
            <person name="Teles M."/>
            <person name="MacKenzie S."/>
            <person name="Amaro C."/>
        </authorList>
    </citation>
    <scope>NUCLEOTIDE SEQUENCE</scope>
</reference>